<feature type="region of interest" description="Disordered" evidence="4">
    <location>
        <begin position="1"/>
        <end position="124"/>
    </location>
</feature>
<dbReference type="GeneID" id="89930565"/>
<evidence type="ECO:0000256" key="4">
    <source>
        <dbReference type="SAM" id="MobiDB-lite"/>
    </source>
</evidence>
<dbReference type="InterPro" id="IPR043573">
    <property type="entry name" value="Fig4-like"/>
</dbReference>
<feature type="compositionally biased region" description="Basic and acidic residues" evidence="4">
    <location>
        <begin position="779"/>
        <end position="789"/>
    </location>
</feature>
<keyword evidence="3" id="KW-0472">Membrane</keyword>
<dbReference type="GO" id="GO:0012505">
    <property type="term" value="C:endomembrane system"/>
    <property type="evidence" value="ECO:0007669"/>
    <property type="project" value="UniProtKB-SubCell"/>
</dbReference>
<dbReference type="InterPro" id="IPR002013">
    <property type="entry name" value="SAC_dom"/>
</dbReference>
<dbReference type="Proteomes" id="UP001337655">
    <property type="component" value="Unassembled WGS sequence"/>
</dbReference>
<gene>
    <name evidence="6" type="primary">FIG4</name>
    <name evidence="6" type="ORF">LTR77_009233</name>
</gene>
<keyword evidence="2" id="KW-0378">Hydrolase</keyword>
<dbReference type="PANTHER" id="PTHR45738:SF5">
    <property type="entry name" value="POLYPHOSPHOINOSITIDE PHOSPHATASE"/>
    <property type="match status" value="1"/>
</dbReference>
<accession>A0AAV9NZH1</accession>
<evidence type="ECO:0000313" key="7">
    <source>
        <dbReference type="Proteomes" id="UP001337655"/>
    </source>
</evidence>
<dbReference type="GO" id="GO:0046856">
    <property type="term" value="P:phosphatidylinositol dephosphorylation"/>
    <property type="evidence" value="ECO:0007669"/>
    <property type="project" value="InterPro"/>
</dbReference>
<comment type="caution">
    <text evidence="6">The sequence shown here is derived from an EMBL/GenBank/DDBJ whole genome shotgun (WGS) entry which is preliminary data.</text>
</comment>
<dbReference type="AlphaFoldDB" id="A0AAV9NZH1"/>
<feature type="domain" description="SAC" evidence="5">
    <location>
        <begin position="271"/>
        <end position="629"/>
    </location>
</feature>
<dbReference type="GO" id="GO:0043813">
    <property type="term" value="F:phosphatidylinositol-3,5-bisphosphate 5-phosphatase activity"/>
    <property type="evidence" value="ECO:0007669"/>
    <property type="project" value="InterPro"/>
</dbReference>
<reference evidence="6 7" key="1">
    <citation type="submission" date="2023-08" db="EMBL/GenBank/DDBJ databases">
        <title>Black Yeasts Isolated from many extreme environments.</title>
        <authorList>
            <person name="Coleine C."/>
            <person name="Stajich J.E."/>
            <person name="Selbmann L."/>
        </authorList>
    </citation>
    <scope>NUCLEOTIDE SEQUENCE [LARGE SCALE GENOMIC DNA]</scope>
    <source>
        <strain evidence="6 7">CCFEE 5935</strain>
    </source>
</reference>
<feature type="region of interest" description="Disordered" evidence="4">
    <location>
        <begin position="775"/>
        <end position="878"/>
    </location>
</feature>
<dbReference type="PANTHER" id="PTHR45738">
    <property type="entry name" value="POLYPHOSPHOINOSITIDE PHOSPHATASE"/>
    <property type="match status" value="1"/>
</dbReference>
<evidence type="ECO:0000256" key="1">
    <source>
        <dbReference type="ARBA" id="ARBA00004308"/>
    </source>
</evidence>
<proteinExistence type="predicted"/>
<name>A0AAV9NZH1_9PEZI</name>
<comment type="subcellular location">
    <subcellularLocation>
        <location evidence="1">Endomembrane system</location>
    </subcellularLocation>
</comment>
<feature type="compositionally biased region" description="Basic and acidic residues" evidence="4">
    <location>
        <begin position="796"/>
        <end position="811"/>
    </location>
</feature>
<feature type="compositionally biased region" description="Basic and acidic residues" evidence="4">
    <location>
        <begin position="46"/>
        <end position="55"/>
    </location>
</feature>
<feature type="compositionally biased region" description="Basic and acidic residues" evidence="4">
    <location>
        <begin position="107"/>
        <end position="124"/>
    </location>
</feature>
<dbReference type="RefSeq" id="XP_064655279.1">
    <property type="nucleotide sequence ID" value="XM_064806462.1"/>
</dbReference>
<evidence type="ECO:0000259" key="5">
    <source>
        <dbReference type="PROSITE" id="PS50275"/>
    </source>
</evidence>
<evidence type="ECO:0000256" key="3">
    <source>
        <dbReference type="ARBA" id="ARBA00023136"/>
    </source>
</evidence>
<evidence type="ECO:0000313" key="6">
    <source>
        <dbReference type="EMBL" id="KAK5165136.1"/>
    </source>
</evidence>
<dbReference type="Pfam" id="PF02383">
    <property type="entry name" value="Syja_N"/>
    <property type="match status" value="1"/>
</dbReference>
<organism evidence="6 7">
    <name type="scientific">Saxophila tyrrhenica</name>
    <dbReference type="NCBI Taxonomy" id="1690608"/>
    <lineage>
        <taxon>Eukaryota</taxon>
        <taxon>Fungi</taxon>
        <taxon>Dikarya</taxon>
        <taxon>Ascomycota</taxon>
        <taxon>Pezizomycotina</taxon>
        <taxon>Dothideomycetes</taxon>
        <taxon>Dothideomycetidae</taxon>
        <taxon>Mycosphaerellales</taxon>
        <taxon>Extremaceae</taxon>
        <taxon>Saxophila</taxon>
    </lineage>
</organism>
<sequence>MDSGPVDAAPYAHTDYDDPIQPPSPEQERLEKPRKHAFRSTSTRRSAGDDLRRTMSELSVNGTLDGAAAEQATNADAGPPEDTPQYPRVGATDEQVKEAVADEDENPEIKAPSRDRSSEATPREPSLHRIYKLTLYETNARYWITGADIADKQFRMLRIDRTSAPGQIALFEDDTTYDRRQMNEVLASIDEGNKSTGGLRMKCTFWGLLGFIRFTEAYYMLIVTQRKQVAMIGGHYVYQVEGTELVPLTTGASSRFVRDRNPEETRFLNVLNNLDLSKSFYFSYSYDITHSLQHNIIRQRQAMNEGQHQADQAFNSMFVWNHHLLKPAISALKHPFNWCLPIIHGFIDQAALDIFGRAVYITIVGRRSRHFAGARFLKRGVNDLGYVANDVETEQIVSEKLTTSFHAPGPRLYSSPTYTSFLHHRGSIPLYWTQDNSGVTPKPAIDLNLQDPFYQPAALHFDNLFGRYGCPVSVLNLIKSRERTPRESKLLVEFEKCIDYLNQSLPEGKKIMYKAFDMSRASKTRGGDVIGSLEVIAKEIVAQTGFFRNGDEGFDEPVVQNGIVRTNCIDCLDRTNAAQFVIGKRAFALQLQALGVIDRDEVDFDTDAVNVFTHMFHDHGDTIAVQYGGSHLVNTMATYRKLNQWQSSSRDMVESFKRYYHNSFLDSQRQEAYNLFLGNYVWAQGQPLLWDLPTDYYLHHGDPKAWLERKRRNYIYWFTPEHLDTRTLPPTLHLLRDKPEAKDDIRTYDDYWLECYRPAALSTLGKVYSYRLNSSNKFLPDRPQRDSRSDFSPFKTRLDPQRAAHDATEKKAQRRVKIADGDPTDSPRPPTESAHSPPATTTNNEKPSILREPTTDRHYHPSPPPQPSTELGGGGAAVKPADKAQMHLWTLNQFHLQSLHPSVSPSETAEYTRYISHPLHLPLVVSTELPSDANLDYVEYVHKPGGSARDDFEDADEAGLLGQGVGEADLAAYAEFVGEREGLTVGEEDGGTKRYKAYRQWLRGKSLFKQSKVDPEYKGG</sequence>
<dbReference type="EMBL" id="JAVRRT010000017">
    <property type="protein sequence ID" value="KAK5165136.1"/>
    <property type="molecule type" value="Genomic_DNA"/>
</dbReference>
<evidence type="ECO:0000256" key="2">
    <source>
        <dbReference type="ARBA" id="ARBA00022801"/>
    </source>
</evidence>
<protein>
    <submittedName>
        <fullName evidence="6">Phosphatidylinositol-3,5-bisphosphate 5-phosphatase</fullName>
    </submittedName>
</protein>
<keyword evidence="7" id="KW-1185">Reference proteome</keyword>
<dbReference type="PROSITE" id="PS50275">
    <property type="entry name" value="SAC"/>
    <property type="match status" value="1"/>
</dbReference>